<keyword evidence="2" id="KW-1185">Reference proteome</keyword>
<gene>
    <name evidence="1" type="ORF">PUN28_013764</name>
</gene>
<sequence>MHEIIQQSPTVVLTVSRRLLHPVSGPSDQMKQIVVLIGLCALGAGQILRVPSSYENGVKWEFGASVFHDDVLARSNVHQVPAAPTVYKKDLDVPIARREPVVPVYEKLPVLPDVYKSVVPTVYKKEFVSQDVHGEQPSVLKVHPAHSNIYKSEPIVPSVYKQHPVPIVHKTYPVVSGVQQLKSQPIQPVVYHQEPVLENLVPKNLPVGPQQKVMQHTLSYQNEPHHAFVHENVHVISHH</sequence>
<dbReference type="AlphaFoldDB" id="A0AAW2F5E2"/>
<name>A0AAW2F5E2_9HYME</name>
<protein>
    <submittedName>
        <fullName evidence="1">Uncharacterized protein</fullName>
    </submittedName>
</protein>
<dbReference type="EMBL" id="JADYXP020000014">
    <property type="protein sequence ID" value="KAL0110320.1"/>
    <property type="molecule type" value="Genomic_DNA"/>
</dbReference>
<proteinExistence type="predicted"/>
<evidence type="ECO:0000313" key="2">
    <source>
        <dbReference type="Proteomes" id="UP001430953"/>
    </source>
</evidence>
<organism evidence="1 2">
    <name type="scientific">Cardiocondyla obscurior</name>
    <dbReference type="NCBI Taxonomy" id="286306"/>
    <lineage>
        <taxon>Eukaryota</taxon>
        <taxon>Metazoa</taxon>
        <taxon>Ecdysozoa</taxon>
        <taxon>Arthropoda</taxon>
        <taxon>Hexapoda</taxon>
        <taxon>Insecta</taxon>
        <taxon>Pterygota</taxon>
        <taxon>Neoptera</taxon>
        <taxon>Endopterygota</taxon>
        <taxon>Hymenoptera</taxon>
        <taxon>Apocrita</taxon>
        <taxon>Aculeata</taxon>
        <taxon>Formicoidea</taxon>
        <taxon>Formicidae</taxon>
        <taxon>Myrmicinae</taxon>
        <taxon>Cardiocondyla</taxon>
    </lineage>
</organism>
<comment type="caution">
    <text evidence="1">The sequence shown here is derived from an EMBL/GenBank/DDBJ whole genome shotgun (WGS) entry which is preliminary data.</text>
</comment>
<dbReference type="Proteomes" id="UP001430953">
    <property type="component" value="Unassembled WGS sequence"/>
</dbReference>
<accession>A0AAW2F5E2</accession>
<reference evidence="1 2" key="1">
    <citation type="submission" date="2023-03" db="EMBL/GenBank/DDBJ databases">
        <title>High recombination rates correlate with genetic variation in Cardiocondyla obscurior ants.</title>
        <authorList>
            <person name="Errbii M."/>
        </authorList>
    </citation>
    <scope>NUCLEOTIDE SEQUENCE [LARGE SCALE GENOMIC DNA]</scope>
    <source>
        <strain evidence="1">Alpha-2009</strain>
        <tissue evidence="1">Whole body</tissue>
    </source>
</reference>
<evidence type="ECO:0000313" key="1">
    <source>
        <dbReference type="EMBL" id="KAL0110320.1"/>
    </source>
</evidence>